<gene>
    <name evidence="5" type="ORF">HMPREF1535_03957</name>
</gene>
<comment type="similarity">
    <text evidence="1">Belongs to the metallo-dependent hydrolases superfamily. CpsB/CapC family.</text>
</comment>
<evidence type="ECO:0000313" key="5">
    <source>
        <dbReference type="EMBL" id="KKB48728.1"/>
    </source>
</evidence>
<dbReference type="STRING" id="927665.HMPREF1535_03957"/>
<dbReference type="InterPro" id="IPR016667">
    <property type="entry name" value="Caps_polysacc_synth_CpsB/CapC"/>
</dbReference>
<organism evidence="5 6">
    <name type="scientific">Parabacteroides goldsteinii DSM 19448 = WAL 12034</name>
    <dbReference type="NCBI Taxonomy" id="927665"/>
    <lineage>
        <taxon>Bacteria</taxon>
        <taxon>Pseudomonadati</taxon>
        <taxon>Bacteroidota</taxon>
        <taxon>Bacteroidia</taxon>
        <taxon>Bacteroidales</taxon>
        <taxon>Tannerellaceae</taxon>
        <taxon>Parabacteroides</taxon>
    </lineage>
</organism>
<sequence>MLTWFSSKKNIIRTTLLEGMTDVHAHLLPNVDGGSESLMDSIAALERMKEVGVKRIFLTPHIMAEFPNNTPELLCAKYAILKECCPPEIELHLAAEYMLDDGFEAYMKGMLFTLPGRQVLVETSCLSAHDKFLTILFDLALDGYTPVIAHPERYGYMKQEDYSYLKSKGYRFQLNLFSLAGLQGKQVRQVAEHLLREGYYDYVGTDFHKLSEYEKGLRTLRLSGEQVRLVRKLLDNNEMLLK</sequence>
<dbReference type="InterPro" id="IPR016195">
    <property type="entry name" value="Pol/histidinol_Pase-like"/>
</dbReference>
<protein>
    <recommendedName>
        <fullName evidence="2">protein-tyrosine-phosphatase</fullName>
        <ecNumber evidence="2">3.1.3.48</ecNumber>
    </recommendedName>
</protein>
<dbReference type="EC" id="3.1.3.48" evidence="2"/>
<comment type="catalytic activity">
    <reaction evidence="4">
        <text>O-phospho-L-tyrosyl-[protein] + H2O = L-tyrosyl-[protein] + phosphate</text>
        <dbReference type="Rhea" id="RHEA:10684"/>
        <dbReference type="Rhea" id="RHEA-COMP:10136"/>
        <dbReference type="Rhea" id="RHEA-COMP:20101"/>
        <dbReference type="ChEBI" id="CHEBI:15377"/>
        <dbReference type="ChEBI" id="CHEBI:43474"/>
        <dbReference type="ChEBI" id="CHEBI:46858"/>
        <dbReference type="ChEBI" id="CHEBI:61978"/>
        <dbReference type="EC" id="3.1.3.48"/>
    </reaction>
</comment>
<dbReference type="GeneID" id="69980582"/>
<dbReference type="RefSeq" id="WP_007657032.1">
    <property type="nucleotide sequence ID" value="NZ_KQ033913.1"/>
</dbReference>
<dbReference type="PANTHER" id="PTHR39181:SF1">
    <property type="entry name" value="TYROSINE-PROTEIN PHOSPHATASE YWQE"/>
    <property type="match status" value="1"/>
</dbReference>
<dbReference type="PATRIC" id="fig|927665.4.peg.4065"/>
<dbReference type="Pfam" id="PF19567">
    <property type="entry name" value="CpsB_CapC"/>
    <property type="match status" value="1"/>
</dbReference>
<dbReference type="Gene3D" id="3.20.20.140">
    <property type="entry name" value="Metal-dependent hydrolases"/>
    <property type="match status" value="1"/>
</dbReference>
<dbReference type="HOGENOM" id="CLU_085966_0_0_10"/>
<dbReference type="Proteomes" id="UP000033047">
    <property type="component" value="Unassembled WGS sequence"/>
</dbReference>
<evidence type="ECO:0000256" key="3">
    <source>
        <dbReference type="ARBA" id="ARBA00022801"/>
    </source>
</evidence>
<evidence type="ECO:0000256" key="4">
    <source>
        <dbReference type="ARBA" id="ARBA00051722"/>
    </source>
</evidence>
<proteinExistence type="inferred from homology"/>
<dbReference type="EMBL" id="AQHV01000021">
    <property type="protein sequence ID" value="KKB48728.1"/>
    <property type="molecule type" value="Genomic_DNA"/>
</dbReference>
<comment type="caution">
    <text evidence="5">The sequence shown here is derived from an EMBL/GenBank/DDBJ whole genome shotgun (WGS) entry which is preliminary data.</text>
</comment>
<evidence type="ECO:0000256" key="1">
    <source>
        <dbReference type="ARBA" id="ARBA00005750"/>
    </source>
</evidence>
<dbReference type="GO" id="GO:0004725">
    <property type="term" value="F:protein tyrosine phosphatase activity"/>
    <property type="evidence" value="ECO:0007669"/>
    <property type="project" value="UniProtKB-EC"/>
</dbReference>
<accession>A0A0F5ITB4</accession>
<name>A0A0F5ITB4_9BACT</name>
<dbReference type="GO" id="GO:0030145">
    <property type="term" value="F:manganese ion binding"/>
    <property type="evidence" value="ECO:0007669"/>
    <property type="project" value="InterPro"/>
</dbReference>
<evidence type="ECO:0000313" key="6">
    <source>
        <dbReference type="Proteomes" id="UP000033047"/>
    </source>
</evidence>
<keyword evidence="3" id="KW-0378">Hydrolase</keyword>
<dbReference type="PANTHER" id="PTHR39181">
    <property type="entry name" value="TYROSINE-PROTEIN PHOSPHATASE YWQE"/>
    <property type="match status" value="1"/>
</dbReference>
<dbReference type="PIRSF" id="PIRSF016557">
    <property type="entry name" value="Caps_synth_CpsB"/>
    <property type="match status" value="1"/>
</dbReference>
<evidence type="ECO:0000256" key="2">
    <source>
        <dbReference type="ARBA" id="ARBA00013064"/>
    </source>
</evidence>
<dbReference type="SUPFAM" id="SSF89550">
    <property type="entry name" value="PHP domain-like"/>
    <property type="match status" value="1"/>
</dbReference>
<reference evidence="5 6" key="1">
    <citation type="submission" date="2013-04" db="EMBL/GenBank/DDBJ databases">
        <title>The Genome Sequence of Parabacteroides goldsteinii DSM 19448.</title>
        <authorList>
            <consortium name="The Broad Institute Genomics Platform"/>
            <person name="Earl A."/>
            <person name="Ward D."/>
            <person name="Feldgarden M."/>
            <person name="Gevers D."/>
            <person name="Martens E."/>
            <person name="Sakamoto M."/>
            <person name="Benno Y."/>
            <person name="Song Y."/>
            <person name="Liu C."/>
            <person name="Lee J."/>
            <person name="Bolanos M."/>
            <person name="Vaisanen M.L."/>
            <person name="Finegold S.M."/>
            <person name="Walker B."/>
            <person name="Young S."/>
            <person name="Zeng Q."/>
            <person name="Gargeya S."/>
            <person name="Fitzgerald M."/>
            <person name="Haas B."/>
            <person name="Abouelleil A."/>
            <person name="Allen A.W."/>
            <person name="Alvarado L."/>
            <person name="Arachchi H.M."/>
            <person name="Berlin A.M."/>
            <person name="Chapman S.B."/>
            <person name="Gainer-Dewar J."/>
            <person name="Goldberg J."/>
            <person name="Griggs A."/>
            <person name="Gujja S."/>
            <person name="Hansen M."/>
            <person name="Howarth C."/>
            <person name="Imamovic A."/>
            <person name="Ireland A."/>
            <person name="Larimer J."/>
            <person name="McCowan C."/>
            <person name="Murphy C."/>
            <person name="Pearson M."/>
            <person name="Poon T.W."/>
            <person name="Priest M."/>
            <person name="Roberts A."/>
            <person name="Saif S."/>
            <person name="Shea T."/>
            <person name="Sisk P."/>
            <person name="Sykes S."/>
            <person name="Wortman J."/>
            <person name="Nusbaum C."/>
            <person name="Birren B."/>
        </authorList>
    </citation>
    <scope>NUCLEOTIDE SEQUENCE [LARGE SCALE GENOMIC DNA]</scope>
    <source>
        <strain evidence="5 6">DSM 19448</strain>
    </source>
</reference>
<dbReference type="AlphaFoldDB" id="A0A0F5ITB4"/>